<dbReference type="AlphaFoldDB" id="A0A6A5W0N6"/>
<evidence type="ECO:0000256" key="3">
    <source>
        <dbReference type="ARBA" id="ARBA00022617"/>
    </source>
</evidence>
<dbReference type="GO" id="GO:0005506">
    <property type="term" value="F:iron ion binding"/>
    <property type="evidence" value="ECO:0007669"/>
    <property type="project" value="InterPro"/>
</dbReference>
<comment type="similarity">
    <text evidence="2">Belongs to the cytochrome P450 family.</text>
</comment>
<protein>
    <submittedName>
        <fullName evidence="8">Cytochrome P450</fullName>
    </submittedName>
</protein>
<feature type="transmembrane region" description="Helical" evidence="7">
    <location>
        <begin position="6"/>
        <end position="28"/>
    </location>
</feature>
<accession>A0A6A5W0N6</accession>
<dbReference type="InterPro" id="IPR036396">
    <property type="entry name" value="Cyt_P450_sf"/>
</dbReference>
<keyword evidence="3 6" id="KW-0349">Heme</keyword>
<dbReference type="PANTHER" id="PTHR24304:SF2">
    <property type="entry name" value="24-HYDROXYCHOLESTEROL 7-ALPHA-HYDROXYLASE"/>
    <property type="match status" value="1"/>
</dbReference>
<evidence type="ECO:0000256" key="7">
    <source>
        <dbReference type="SAM" id="Phobius"/>
    </source>
</evidence>
<keyword evidence="4 6" id="KW-0479">Metal-binding</keyword>
<evidence type="ECO:0000256" key="1">
    <source>
        <dbReference type="ARBA" id="ARBA00001971"/>
    </source>
</evidence>
<dbReference type="InterPro" id="IPR002403">
    <property type="entry name" value="Cyt_P450_E_grp-IV"/>
</dbReference>
<feature type="binding site" description="axial binding residue" evidence="6">
    <location>
        <position position="456"/>
    </location>
    <ligand>
        <name>heme</name>
        <dbReference type="ChEBI" id="CHEBI:30413"/>
    </ligand>
    <ligandPart>
        <name>Fe</name>
        <dbReference type="ChEBI" id="CHEBI:18248"/>
    </ligandPart>
</feature>
<dbReference type="EMBL" id="ML977652">
    <property type="protein sequence ID" value="KAF1994747.1"/>
    <property type="molecule type" value="Genomic_DNA"/>
</dbReference>
<sequence length="519" mass="59277">MIFSFLLGSLLFKLASMPLILLLCWRFWRFTILPRFRPEEPNELPYWIPYVGHAISYFRDSFSVLTSGRMHFNDNREPFSITLAGQTVYILTGPADVTAAYRNTASLSMDVFLQDLMCGFEITPDGTRRVYEEQGKTNEVKILSDNPSGKSLVHLMVDWFRIQLSPGDNLNKLGQVTCDYFEEALRWENINDPLYVLSSSTENYKDISLYHFCEQLLLGAAVRSFFGDVLIEGSPNLHKDFLAFDEVSWKLLYQYPKAFSGDMHNAKDKIVDALEKYFALPLSSRPDANWFVRHQEAEMRALGVSPRDMARMIGLIYWVINTNAYKLLFWMTSYMLLDKTLVDNSRTELQACFNPDGSLNLPSLQTQSKYVTALFLETMRMSNSSASARFVTSDTQINQYVLRAGRRLLIPYRQLHLNTAVFGDNAAEFDINRFLDDPKLAKNPSYRPFGGGKSYCPGRFLAKQELLQVLAYLLTRFEVEIAPGAGDKFPRMDELKPGIGIVGPVQGDDLVVRIRPRKG</sequence>
<evidence type="ECO:0000313" key="9">
    <source>
        <dbReference type="Proteomes" id="UP000799779"/>
    </source>
</evidence>
<keyword evidence="9" id="KW-1185">Reference proteome</keyword>
<dbReference type="GO" id="GO:0008395">
    <property type="term" value="F:steroid hydroxylase activity"/>
    <property type="evidence" value="ECO:0007669"/>
    <property type="project" value="TreeGrafter"/>
</dbReference>
<keyword evidence="7" id="KW-0472">Membrane</keyword>
<evidence type="ECO:0000256" key="6">
    <source>
        <dbReference type="PIRSR" id="PIRSR602403-1"/>
    </source>
</evidence>
<dbReference type="SUPFAM" id="SSF48264">
    <property type="entry name" value="Cytochrome P450"/>
    <property type="match status" value="1"/>
</dbReference>
<dbReference type="Gene3D" id="1.10.630.10">
    <property type="entry name" value="Cytochrome P450"/>
    <property type="match status" value="1"/>
</dbReference>
<name>A0A6A5W0N6_9PLEO</name>
<dbReference type="Proteomes" id="UP000799779">
    <property type="component" value="Unassembled WGS sequence"/>
</dbReference>
<dbReference type="GO" id="GO:0020037">
    <property type="term" value="F:heme binding"/>
    <property type="evidence" value="ECO:0007669"/>
    <property type="project" value="InterPro"/>
</dbReference>
<reference evidence="8" key="1">
    <citation type="journal article" date="2020" name="Stud. Mycol.">
        <title>101 Dothideomycetes genomes: a test case for predicting lifestyles and emergence of pathogens.</title>
        <authorList>
            <person name="Haridas S."/>
            <person name="Albert R."/>
            <person name="Binder M."/>
            <person name="Bloem J."/>
            <person name="Labutti K."/>
            <person name="Salamov A."/>
            <person name="Andreopoulos B."/>
            <person name="Baker S."/>
            <person name="Barry K."/>
            <person name="Bills G."/>
            <person name="Bluhm B."/>
            <person name="Cannon C."/>
            <person name="Castanera R."/>
            <person name="Culley D."/>
            <person name="Daum C."/>
            <person name="Ezra D."/>
            <person name="Gonzalez J."/>
            <person name="Henrissat B."/>
            <person name="Kuo A."/>
            <person name="Liang C."/>
            <person name="Lipzen A."/>
            <person name="Lutzoni F."/>
            <person name="Magnuson J."/>
            <person name="Mondo S."/>
            <person name="Nolan M."/>
            <person name="Ohm R."/>
            <person name="Pangilinan J."/>
            <person name="Park H.-J."/>
            <person name="Ramirez L."/>
            <person name="Alfaro M."/>
            <person name="Sun H."/>
            <person name="Tritt A."/>
            <person name="Yoshinaga Y."/>
            <person name="Zwiers L.-H."/>
            <person name="Turgeon B."/>
            <person name="Goodwin S."/>
            <person name="Spatafora J."/>
            <person name="Crous P."/>
            <person name="Grigoriev I."/>
        </authorList>
    </citation>
    <scope>NUCLEOTIDE SEQUENCE</scope>
    <source>
        <strain evidence="8">CBS 123094</strain>
    </source>
</reference>
<proteinExistence type="inferred from homology"/>
<dbReference type="InterPro" id="IPR001128">
    <property type="entry name" value="Cyt_P450"/>
</dbReference>
<evidence type="ECO:0000256" key="4">
    <source>
        <dbReference type="ARBA" id="ARBA00022723"/>
    </source>
</evidence>
<evidence type="ECO:0000313" key="8">
    <source>
        <dbReference type="EMBL" id="KAF1994747.1"/>
    </source>
</evidence>
<organism evidence="8 9">
    <name type="scientific">Amniculicola lignicola CBS 123094</name>
    <dbReference type="NCBI Taxonomy" id="1392246"/>
    <lineage>
        <taxon>Eukaryota</taxon>
        <taxon>Fungi</taxon>
        <taxon>Dikarya</taxon>
        <taxon>Ascomycota</taxon>
        <taxon>Pezizomycotina</taxon>
        <taxon>Dothideomycetes</taxon>
        <taxon>Pleosporomycetidae</taxon>
        <taxon>Pleosporales</taxon>
        <taxon>Amniculicolaceae</taxon>
        <taxon>Amniculicola</taxon>
    </lineage>
</organism>
<dbReference type="GO" id="GO:0016705">
    <property type="term" value="F:oxidoreductase activity, acting on paired donors, with incorporation or reduction of molecular oxygen"/>
    <property type="evidence" value="ECO:0007669"/>
    <property type="project" value="InterPro"/>
</dbReference>
<dbReference type="PANTHER" id="PTHR24304">
    <property type="entry name" value="CYTOCHROME P450 FAMILY 7"/>
    <property type="match status" value="1"/>
</dbReference>
<dbReference type="PRINTS" id="PR00465">
    <property type="entry name" value="EP450IV"/>
</dbReference>
<dbReference type="CDD" id="cd11040">
    <property type="entry name" value="CYP7_CYP8-like"/>
    <property type="match status" value="1"/>
</dbReference>
<keyword evidence="5 6" id="KW-0408">Iron</keyword>
<comment type="cofactor">
    <cofactor evidence="1 6">
        <name>heme</name>
        <dbReference type="ChEBI" id="CHEBI:30413"/>
    </cofactor>
</comment>
<evidence type="ECO:0000256" key="5">
    <source>
        <dbReference type="ARBA" id="ARBA00023004"/>
    </source>
</evidence>
<dbReference type="Pfam" id="PF00067">
    <property type="entry name" value="p450"/>
    <property type="match status" value="1"/>
</dbReference>
<keyword evidence="7" id="KW-0812">Transmembrane</keyword>
<dbReference type="InterPro" id="IPR050529">
    <property type="entry name" value="CYP450_sterol_14alpha_dmase"/>
</dbReference>
<evidence type="ECO:0000256" key="2">
    <source>
        <dbReference type="ARBA" id="ARBA00010617"/>
    </source>
</evidence>
<keyword evidence="7" id="KW-1133">Transmembrane helix</keyword>
<dbReference type="OrthoDB" id="1470350at2759"/>
<gene>
    <name evidence="8" type="ORF">P154DRAFT_366074</name>
</gene>